<protein>
    <recommendedName>
        <fullName evidence="1">Phosphodiester glycosidase domain-containing protein</fullName>
    </recommendedName>
</protein>
<dbReference type="Pfam" id="PF09992">
    <property type="entry name" value="NAGPA"/>
    <property type="match status" value="1"/>
</dbReference>
<keyword evidence="3" id="KW-1185">Reference proteome</keyword>
<proteinExistence type="predicted"/>
<dbReference type="PANTHER" id="PTHR40446">
    <property type="entry name" value="N-ACETYLGLUCOSAMINE-1-PHOSPHODIESTER ALPHA-N-ACETYLGLUCOSAMINIDASE"/>
    <property type="match status" value="1"/>
</dbReference>
<evidence type="ECO:0000259" key="1">
    <source>
        <dbReference type="Pfam" id="PF09992"/>
    </source>
</evidence>
<dbReference type="RefSeq" id="WP_188533097.1">
    <property type="nucleotide sequence ID" value="NZ_BMGR01000017.1"/>
</dbReference>
<evidence type="ECO:0000313" key="3">
    <source>
        <dbReference type="Proteomes" id="UP000644756"/>
    </source>
</evidence>
<organism evidence="2 3">
    <name type="scientific">Paenibacillus abyssi</name>
    <dbReference type="NCBI Taxonomy" id="1340531"/>
    <lineage>
        <taxon>Bacteria</taxon>
        <taxon>Bacillati</taxon>
        <taxon>Bacillota</taxon>
        <taxon>Bacilli</taxon>
        <taxon>Bacillales</taxon>
        <taxon>Paenibacillaceae</taxon>
        <taxon>Paenibacillus</taxon>
    </lineage>
</organism>
<dbReference type="PANTHER" id="PTHR40446:SF2">
    <property type="entry name" value="N-ACETYLGLUCOSAMINE-1-PHOSPHODIESTER ALPHA-N-ACETYLGLUCOSAMINIDASE"/>
    <property type="match status" value="1"/>
</dbReference>
<reference evidence="2" key="2">
    <citation type="submission" date="2020-09" db="EMBL/GenBank/DDBJ databases">
        <authorList>
            <person name="Sun Q."/>
            <person name="Zhou Y."/>
        </authorList>
    </citation>
    <scope>NUCLEOTIDE SEQUENCE</scope>
    <source>
        <strain evidence="2">CGMCC 1.12987</strain>
    </source>
</reference>
<dbReference type="EMBL" id="BMGR01000017">
    <property type="protein sequence ID" value="GGG21402.1"/>
    <property type="molecule type" value="Genomic_DNA"/>
</dbReference>
<feature type="domain" description="Phosphodiester glycosidase" evidence="1">
    <location>
        <begin position="178"/>
        <end position="357"/>
    </location>
</feature>
<dbReference type="Proteomes" id="UP000644756">
    <property type="component" value="Unassembled WGS sequence"/>
</dbReference>
<name>A0A917G4I8_9BACL</name>
<evidence type="ECO:0000313" key="2">
    <source>
        <dbReference type="EMBL" id="GGG21402.1"/>
    </source>
</evidence>
<comment type="caution">
    <text evidence="2">The sequence shown here is derived from an EMBL/GenBank/DDBJ whole genome shotgun (WGS) entry which is preliminary data.</text>
</comment>
<dbReference type="InterPro" id="IPR018711">
    <property type="entry name" value="NAGPA"/>
</dbReference>
<accession>A0A917G4I8</accession>
<reference evidence="2" key="1">
    <citation type="journal article" date="2014" name="Int. J. Syst. Evol. Microbiol.">
        <title>Complete genome sequence of Corynebacterium casei LMG S-19264T (=DSM 44701T), isolated from a smear-ripened cheese.</title>
        <authorList>
            <consortium name="US DOE Joint Genome Institute (JGI-PGF)"/>
            <person name="Walter F."/>
            <person name="Albersmeier A."/>
            <person name="Kalinowski J."/>
            <person name="Ruckert C."/>
        </authorList>
    </citation>
    <scope>NUCLEOTIDE SEQUENCE</scope>
    <source>
        <strain evidence="2">CGMCC 1.12987</strain>
    </source>
</reference>
<sequence>MNIQIKHLNRLALLACAPFIGMLIWVLSSSPSVELSQNAYPQPSPQAPLAVEQLSGGITQGLDEAKAIAGLTAESIKKSAWLYDQTNKDMSQIVKTANAQASRPAQIYDRRITRKLGSPSDVVQSDKLRAQLFYVRAANFKGYALKVKLKSPDAMKMVLGNDTFGGAETTLSAVKRHQALAGVNAGGFADQRGKRYPLSTTMMDGKYVNGFEPSFADLFFVGLNKSMQLVGGKYMSREQLDKEEPVFGATFVPVLLKDGLRQAIPLKWQVSPKRAPRTVVANYKDDQLLFLVTDGADESGRSGATLAEMQILLQRFGAVDAYNLDGGGSSSMIFKGRVVNAPSDGTLRKLSTHFLFFD</sequence>
<gene>
    <name evidence="2" type="ORF">GCM10010916_42640</name>
</gene>
<dbReference type="AlphaFoldDB" id="A0A917G4I8"/>